<sequence length="42" mass="4334">DLASEQDAEGTVVIEQSGVLEAPGLMYNNIPAVVTTAVGQMD</sequence>
<organism evidence="1 2">
    <name type="scientific">Trifolium pratense</name>
    <name type="common">Red clover</name>
    <dbReference type="NCBI Taxonomy" id="57577"/>
    <lineage>
        <taxon>Eukaryota</taxon>
        <taxon>Viridiplantae</taxon>
        <taxon>Streptophyta</taxon>
        <taxon>Embryophyta</taxon>
        <taxon>Tracheophyta</taxon>
        <taxon>Spermatophyta</taxon>
        <taxon>Magnoliopsida</taxon>
        <taxon>eudicotyledons</taxon>
        <taxon>Gunneridae</taxon>
        <taxon>Pentapetalae</taxon>
        <taxon>rosids</taxon>
        <taxon>fabids</taxon>
        <taxon>Fabales</taxon>
        <taxon>Fabaceae</taxon>
        <taxon>Papilionoideae</taxon>
        <taxon>50 kb inversion clade</taxon>
        <taxon>NPAAA clade</taxon>
        <taxon>Hologalegina</taxon>
        <taxon>IRL clade</taxon>
        <taxon>Trifolieae</taxon>
        <taxon>Trifolium</taxon>
    </lineage>
</organism>
<evidence type="ECO:0000313" key="1">
    <source>
        <dbReference type="EMBL" id="PNX60400.1"/>
    </source>
</evidence>
<dbReference type="STRING" id="57577.A0A2K3K2C6"/>
<accession>A0A2K3K2C6</accession>
<feature type="non-terminal residue" evidence="1">
    <location>
        <position position="1"/>
    </location>
</feature>
<reference evidence="1 2" key="2">
    <citation type="journal article" date="2017" name="Front. Plant Sci.">
        <title>Gene Classification and Mining of Molecular Markers Useful in Red Clover (Trifolium pratense) Breeding.</title>
        <authorList>
            <person name="Istvanek J."/>
            <person name="Dluhosova J."/>
            <person name="Dluhos P."/>
            <person name="Patkova L."/>
            <person name="Nedelnik J."/>
            <person name="Repkova J."/>
        </authorList>
    </citation>
    <scope>NUCLEOTIDE SEQUENCE [LARGE SCALE GENOMIC DNA]</scope>
    <source>
        <strain evidence="2">cv. Tatra</strain>
        <tissue evidence="1">Young leaves</tissue>
    </source>
</reference>
<dbReference type="Proteomes" id="UP000236291">
    <property type="component" value="Unassembled WGS sequence"/>
</dbReference>
<proteinExistence type="predicted"/>
<comment type="caution">
    <text evidence="1">The sequence shown here is derived from an EMBL/GenBank/DDBJ whole genome shotgun (WGS) entry which is preliminary data.</text>
</comment>
<protein>
    <submittedName>
        <fullName evidence="1">Ran guanine nucleotide release factor-like protein</fullName>
    </submittedName>
</protein>
<evidence type="ECO:0000313" key="2">
    <source>
        <dbReference type="Proteomes" id="UP000236291"/>
    </source>
</evidence>
<reference evidence="1 2" key="1">
    <citation type="journal article" date="2014" name="Am. J. Bot.">
        <title>Genome assembly and annotation for red clover (Trifolium pratense; Fabaceae).</title>
        <authorList>
            <person name="Istvanek J."/>
            <person name="Jaros M."/>
            <person name="Krenek A."/>
            <person name="Repkova J."/>
        </authorList>
    </citation>
    <scope>NUCLEOTIDE SEQUENCE [LARGE SCALE GENOMIC DNA]</scope>
    <source>
        <strain evidence="2">cv. Tatra</strain>
        <tissue evidence="1">Young leaves</tissue>
    </source>
</reference>
<name>A0A2K3K2C6_TRIPR</name>
<dbReference type="AlphaFoldDB" id="A0A2K3K2C6"/>
<gene>
    <name evidence="1" type="ORF">L195_g051909</name>
</gene>
<dbReference type="EMBL" id="ASHM01082684">
    <property type="protein sequence ID" value="PNX60400.1"/>
    <property type="molecule type" value="Genomic_DNA"/>
</dbReference>